<protein>
    <recommendedName>
        <fullName evidence="2">ABC transporter substrate-binding protein PnrA-like domain-containing protein</fullName>
    </recommendedName>
</protein>
<reference evidence="3" key="1">
    <citation type="journal article" date="2015" name="Nature">
        <title>Complex archaea that bridge the gap between prokaryotes and eukaryotes.</title>
        <authorList>
            <person name="Spang A."/>
            <person name="Saw J.H."/>
            <person name="Jorgensen S.L."/>
            <person name="Zaremba-Niedzwiedzka K."/>
            <person name="Martijn J."/>
            <person name="Lind A.E."/>
            <person name="van Eijk R."/>
            <person name="Schleper C."/>
            <person name="Guy L."/>
            <person name="Ettema T.J."/>
        </authorList>
    </citation>
    <scope>NUCLEOTIDE SEQUENCE</scope>
</reference>
<proteinExistence type="predicted"/>
<dbReference type="PANTHER" id="PTHR43208">
    <property type="entry name" value="ABC TRANSPORTER SUBSTRATE-BINDING PROTEIN"/>
    <property type="match status" value="1"/>
</dbReference>
<evidence type="ECO:0000259" key="2">
    <source>
        <dbReference type="Pfam" id="PF02608"/>
    </source>
</evidence>
<sequence length="370" mass="40058">MNKRRLFTLLGSICLVSILAVLPFMAAYAEEEPTEAAPELIIGAVYVGAITDAGFNQAMHESIMAIERNIEGVKIIEAENVAEEAAATLTMEIMIQQGAKLIFATSFGYQYPALELSKKYPDVIFEHAGGWEMGPNFANFFGKPPEGWYLMGIAAGMMTTSNKFGFVAAFPLGWTLTFINAFMLGAQSVNPEAQTIVAYTFSWTDSAKEADVTNSLINQGVDVITMHVDSPTTVIGTAESRGVYSIGFQSLAAQKFAPNYWISGTGFTLGDKLTWLASTVIDGTWKPIFKRWSMAEGAMAIAPFGPKVPQKVKDAVNQAKADLEAGKIVIFKGPIRDQDGNVKVAEGEVFPEEAMGSVDWFVEGIIGQPN</sequence>
<dbReference type="Gene3D" id="3.40.50.2300">
    <property type="match status" value="2"/>
</dbReference>
<organism evidence="3">
    <name type="scientific">marine sediment metagenome</name>
    <dbReference type="NCBI Taxonomy" id="412755"/>
    <lineage>
        <taxon>unclassified sequences</taxon>
        <taxon>metagenomes</taxon>
        <taxon>ecological metagenomes</taxon>
    </lineage>
</organism>
<dbReference type="EMBL" id="LAZR01029825">
    <property type="protein sequence ID" value="KKL58439.1"/>
    <property type="molecule type" value="Genomic_DNA"/>
</dbReference>
<feature type="domain" description="ABC transporter substrate-binding protein PnrA-like" evidence="2">
    <location>
        <begin position="42"/>
        <end position="337"/>
    </location>
</feature>
<keyword evidence="1" id="KW-0732">Signal</keyword>
<dbReference type="PANTHER" id="PTHR43208:SF1">
    <property type="entry name" value="ABC TRANSPORTER SUBSTRATE-BINDING PROTEIN"/>
    <property type="match status" value="1"/>
</dbReference>
<evidence type="ECO:0000313" key="3">
    <source>
        <dbReference type="EMBL" id="KKL58439.1"/>
    </source>
</evidence>
<accession>A0A0F9D9V4</accession>
<evidence type="ECO:0000256" key="1">
    <source>
        <dbReference type="ARBA" id="ARBA00022729"/>
    </source>
</evidence>
<dbReference type="InterPro" id="IPR003760">
    <property type="entry name" value="PnrA-like"/>
</dbReference>
<dbReference type="InterPro" id="IPR052910">
    <property type="entry name" value="ABC-Purine-Binding"/>
</dbReference>
<dbReference type="CDD" id="cd19963">
    <property type="entry name" value="PBP1_BMP-like"/>
    <property type="match status" value="1"/>
</dbReference>
<comment type="caution">
    <text evidence="3">The sequence shown here is derived from an EMBL/GenBank/DDBJ whole genome shotgun (WGS) entry which is preliminary data.</text>
</comment>
<dbReference type="GO" id="GO:0005886">
    <property type="term" value="C:plasma membrane"/>
    <property type="evidence" value="ECO:0007669"/>
    <property type="project" value="InterPro"/>
</dbReference>
<dbReference type="AlphaFoldDB" id="A0A0F9D9V4"/>
<dbReference type="Pfam" id="PF02608">
    <property type="entry name" value="Bmp"/>
    <property type="match status" value="1"/>
</dbReference>
<gene>
    <name evidence="3" type="ORF">LCGC14_2225350</name>
</gene>
<name>A0A0F9D9V4_9ZZZZ</name>